<accession>A0A1G4TWX9</accession>
<keyword evidence="2" id="KW-1185">Reference proteome</keyword>
<reference evidence="2" key="1">
    <citation type="submission" date="2016-10" db="EMBL/GenBank/DDBJ databases">
        <authorList>
            <person name="Varghese N."/>
            <person name="Submissions S."/>
        </authorList>
    </citation>
    <scope>NUCLEOTIDE SEQUENCE [LARGE SCALE GENOMIC DNA]</scope>
    <source>
        <strain evidence="2">CGMCC 1.8946</strain>
    </source>
</reference>
<gene>
    <name evidence="1" type="ORF">SAMN04487970_10747</name>
</gene>
<dbReference type="Proteomes" id="UP000198601">
    <property type="component" value="Unassembled WGS sequence"/>
</dbReference>
<name>A0A1G4TWX9_9BACL</name>
<dbReference type="EMBL" id="FMTT01000074">
    <property type="protein sequence ID" value="SCW85871.1"/>
    <property type="molecule type" value="Genomic_DNA"/>
</dbReference>
<sequence>MGARETGHPFETKPKAATIYEISDDLGITLEQLSLELSKNRSDKETVFKLLAKAKMDSVSINGLLYYNKRDSDDA</sequence>
<organism evidence="1 2">
    <name type="scientific">Paenibacillus tianmuensis</name>
    <dbReference type="NCBI Taxonomy" id="624147"/>
    <lineage>
        <taxon>Bacteria</taxon>
        <taxon>Bacillati</taxon>
        <taxon>Bacillota</taxon>
        <taxon>Bacilli</taxon>
        <taxon>Bacillales</taxon>
        <taxon>Paenibacillaceae</taxon>
        <taxon>Paenibacillus</taxon>
    </lineage>
</organism>
<protein>
    <submittedName>
        <fullName evidence="1">Uncharacterized protein</fullName>
    </submittedName>
</protein>
<evidence type="ECO:0000313" key="1">
    <source>
        <dbReference type="EMBL" id="SCW85871.1"/>
    </source>
</evidence>
<dbReference type="AlphaFoldDB" id="A0A1G4TWX9"/>
<evidence type="ECO:0000313" key="2">
    <source>
        <dbReference type="Proteomes" id="UP000198601"/>
    </source>
</evidence>
<dbReference type="STRING" id="624147.SAMN04487970_10747"/>
<proteinExistence type="predicted"/>